<evidence type="ECO:0000313" key="10">
    <source>
        <dbReference type="EMBL" id="HIR40607.1"/>
    </source>
</evidence>
<feature type="domain" description="Ribosomal protein L9" evidence="8">
    <location>
        <begin position="1"/>
        <end position="46"/>
    </location>
</feature>
<dbReference type="Gene3D" id="3.40.5.10">
    <property type="entry name" value="Ribosomal protein L9, N-terminal domain"/>
    <property type="match status" value="1"/>
</dbReference>
<keyword evidence="5 7" id="KW-0687">Ribonucleoprotein</keyword>
<dbReference type="InterPro" id="IPR000244">
    <property type="entry name" value="Ribosomal_bL9"/>
</dbReference>
<reference evidence="10" key="1">
    <citation type="submission" date="2020-10" db="EMBL/GenBank/DDBJ databases">
        <authorList>
            <person name="Gilroy R."/>
        </authorList>
    </citation>
    <scope>NUCLEOTIDE SEQUENCE</scope>
    <source>
        <strain evidence="10">CHK184-25365</strain>
    </source>
</reference>
<dbReference type="Pfam" id="PF01281">
    <property type="entry name" value="Ribosomal_L9_N"/>
    <property type="match status" value="1"/>
</dbReference>
<evidence type="ECO:0000313" key="11">
    <source>
        <dbReference type="Proteomes" id="UP000886749"/>
    </source>
</evidence>
<dbReference type="InterPro" id="IPR036791">
    <property type="entry name" value="Ribosomal_bL9_C_sf"/>
</dbReference>
<dbReference type="PANTHER" id="PTHR21368">
    <property type="entry name" value="50S RIBOSOMAL PROTEIN L9"/>
    <property type="match status" value="1"/>
</dbReference>
<dbReference type="InterPro" id="IPR020070">
    <property type="entry name" value="Ribosomal_bL9_N"/>
</dbReference>
<dbReference type="NCBIfam" id="TIGR00158">
    <property type="entry name" value="L9"/>
    <property type="match status" value="1"/>
</dbReference>
<dbReference type="HAMAP" id="MF_00503">
    <property type="entry name" value="Ribosomal_bL9"/>
    <property type="match status" value="1"/>
</dbReference>
<keyword evidence="2 7" id="KW-0699">rRNA-binding</keyword>
<dbReference type="GO" id="GO:1990904">
    <property type="term" value="C:ribonucleoprotein complex"/>
    <property type="evidence" value="ECO:0007669"/>
    <property type="project" value="UniProtKB-KW"/>
</dbReference>
<proteinExistence type="inferred from homology"/>
<evidence type="ECO:0000256" key="7">
    <source>
        <dbReference type="HAMAP-Rule" id="MF_00503"/>
    </source>
</evidence>
<feature type="domain" description="Large ribosomal subunit protein bL9 C-terminal" evidence="9">
    <location>
        <begin position="64"/>
        <end position="146"/>
    </location>
</feature>
<evidence type="ECO:0000256" key="3">
    <source>
        <dbReference type="ARBA" id="ARBA00022884"/>
    </source>
</evidence>
<evidence type="ECO:0000256" key="1">
    <source>
        <dbReference type="ARBA" id="ARBA00010605"/>
    </source>
</evidence>
<dbReference type="InterPro" id="IPR036935">
    <property type="entry name" value="Ribosomal_bL9_N_sf"/>
</dbReference>
<evidence type="ECO:0000256" key="4">
    <source>
        <dbReference type="ARBA" id="ARBA00022980"/>
    </source>
</evidence>
<dbReference type="InterPro" id="IPR020069">
    <property type="entry name" value="Ribosomal_bL9_C"/>
</dbReference>
<evidence type="ECO:0000256" key="2">
    <source>
        <dbReference type="ARBA" id="ARBA00022730"/>
    </source>
</evidence>
<dbReference type="GO" id="GO:0019843">
    <property type="term" value="F:rRNA binding"/>
    <property type="evidence" value="ECO:0007669"/>
    <property type="project" value="UniProtKB-UniRule"/>
</dbReference>
<dbReference type="GO" id="GO:0003735">
    <property type="term" value="F:structural constituent of ribosome"/>
    <property type="evidence" value="ECO:0007669"/>
    <property type="project" value="InterPro"/>
</dbReference>
<dbReference type="SUPFAM" id="SSF55658">
    <property type="entry name" value="L9 N-domain-like"/>
    <property type="match status" value="1"/>
</dbReference>
<comment type="similarity">
    <text evidence="1 7">Belongs to the bacterial ribosomal protein bL9 family.</text>
</comment>
<dbReference type="InterPro" id="IPR020594">
    <property type="entry name" value="Ribosomal_bL9_bac/chp"/>
</dbReference>
<evidence type="ECO:0000256" key="6">
    <source>
        <dbReference type="ARBA" id="ARBA00035292"/>
    </source>
</evidence>
<keyword evidence="3 7" id="KW-0694">RNA-binding</keyword>
<dbReference type="Pfam" id="PF03948">
    <property type="entry name" value="Ribosomal_L9_C"/>
    <property type="match status" value="1"/>
</dbReference>
<evidence type="ECO:0000259" key="8">
    <source>
        <dbReference type="Pfam" id="PF01281"/>
    </source>
</evidence>
<protein>
    <recommendedName>
        <fullName evidence="6 7">Large ribosomal subunit protein bL9</fullName>
    </recommendedName>
</protein>
<dbReference type="Proteomes" id="UP000886749">
    <property type="component" value="Unassembled WGS sequence"/>
</dbReference>
<evidence type="ECO:0000256" key="5">
    <source>
        <dbReference type="ARBA" id="ARBA00023274"/>
    </source>
</evidence>
<sequence length="147" mass="15449">MQVILLADVKGSGKKGDLVKVSDGYANNFLLKKGLAVVADKAAINEKETKDAAAAHHAQVALDEAKKTAAFLQGKTVTVHAKAGENGKLFGKVTSKEIADAVSRQYSVPVSKKKVELSADIKAQGEFTFEVKLHAGVTASMKVIVTA</sequence>
<comment type="caution">
    <text evidence="10">The sequence shown here is derived from an EMBL/GenBank/DDBJ whole genome shotgun (WGS) entry which is preliminary data.</text>
</comment>
<comment type="function">
    <text evidence="7">Binds to the 23S rRNA.</text>
</comment>
<dbReference type="EMBL" id="DVGY01000052">
    <property type="protein sequence ID" value="HIR40607.1"/>
    <property type="molecule type" value="Genomic_DNA"/>
</dbReference>
<dbReference type="AlphaFoldDB" id="A0A9D1DBV4"/>
<name>A0A9D1DBV4_9FIRM</name>
<organism evidence="10 11">
    <name type="scientific">Candidatus Egerieicola pullicola</name>
    <dbReference type="NCBI Taxonomy" id="2840775"/>
    <lineage>
        <taxon>Bacteria</taxon>
        <taxon>Bacillati</taxon>
        <taxon>Bacillota</taxon>
        <taxon>Clostridia</taxon>
        <taxon>Eubacteriales</taxon>
        <taxon>Oscillospiraceae</taxon>
        <taxon>Oscillospiraceae incertae sedis</taxon>
        <taxon>Candidatus Egerieicola</taxon>
    </lineage>
</organism>
<dbReference type="Gene3D" id="3.10.430.100">
    <property type="entry name" value="Ribosomal protein L9, C-terminal domain"/>
    <property type="match status" value="1"/>
</dbReference>
<evidence type="ECO:0000259" key="9">
    <source>
        <dbReference type="Pfam" id="PF03948"/>
    </source>
</evidence>
<dbReference type="InterPro" id="IPR009027">
    <property type="entry name" value="Ribosomal_bL9/RNase_H1_N"/>
</dbReference>
<dbReference type="SUPFAM" id="SSF55653">
    <property type="entry name" value="Ribosomal protein L9 C-domain"/>
    <property type="match status" value="1"/>
</dbReference>
<gene>
    <name evidence="7 10" type="primary">rplI</name>
    <name evidence="10" type="ORF">IAB36_02130</name>
</gene>
<reference evidence="10" key="2">
    <citation type="journal article" date="2021" name="PeerJ">
        <title>Extensive microbial diversity within the chicken gut microbiome revealed by metagenomics and culture.</title>
        <authorList>
            <person name="Gilroy R."/>
            <person name="Ravi A."/>
            <person name="Getino M."/>
            <person name="Pursley I."/>
            <person name="Horton D.L."/>
            <person name="Alikhan N.F."/>
            <person name="Baker D."/>
            <person name="Gharbi K."/>
            <person name="Hall N."/>
            <person name="Watson M."/>
            <person name="Adriaenssens E.M."/>
            <person name="Foster-Nyarko E."/>
            <person name="Jarju S."/>
            <person name="Secka A."/>
            <person name="Antonio M."/>
            <person name="Oren A."/>
            <person name="Chaudhuri R.R."/>
            <person name="La Ragione R."/>
            <person name="Hildebrand F."/>
            <person name="Pallen M.J."/>
        </authorList>
    </citation>
    <scope>NUCLEOTIDE SEQUENCE</scope>
    <source>
        <strain evidence="10">CHK184-25365</strain>
    </source>
</reference>
<keyword evidence="4 7" id="KW-0689">Ribosomal protein</keyword>
<dbReference type="GO" id="GO:0005840">
    <property type="term" value="C:ribosome"/>
    <property type="evidence" value="ECO:0007669"/>
    <property type="project" value="UniProtKB-KW"/>
</dbReference>
<dbReference type="GO" id="GO:0006412">
    <property type="term" value="P:translation"/>
    <property type="evidence" value="ECO:0007669"/>
    <property type="project" value="UniProtKB-UniRule"/>
</dbReference>
<accession>A0A9D1DBV4</accession>